<proteinExistence type="predicted"/>
<name>A0A4Q0ZKU8_9BACT</name>
<keyword evidence="1" id="KW-0472">Membrane</keyword>
<dbReference type="EMBL" id="PDJZ01000006">
    <property type="protein sequence ID" value="RXJ84226.1"/>
    <property type="molecule type" value="Genomic_DNA"/>
</dbReference>
<gene>
    <name evidence="3" type="ORF">CRU90_07455</name>
</gene>
<dbReference type="OrthoDB" id="9806479at2"/>
<dbReference type="Pfam" id="PF07693">
    <property type="entry name" value="KAP_NTPase"/>
    <property type="match status" value="1"/>
</dbReference>
<feature type="domain" description="KAP NTPase" evidence="2">
    <location>
        <begin position="342"/>
        <end position="741"/>
    </location>
</feature>
<dbReference type="PANTHER" id="PTHR22674">
    <property type="entry name" value="NTPASE, KAP FAMILY P-LOOP DOMAIN-CONTAINING 1"/>
    <property type="match status" value="1"/>
</dbReference>
<evidence type="ECO:0000256" key="1">
    <source>
        <dbReference type="SAM" id="Phobius"/>
    </source>
</evidence>
<evidence type="ECO:0000259" key="2">
    <source>
        <dbReference type="Pfam" id="PF07693"/>
    </source>
</evidence>
<comment type="caution">
    <text evidence="3">The sequence shown here is derived from an EMBL/GenBank/DDBJ whole genome shotgun (WGS) entry which is preliminary data.</text>
</comment>
<dbReference type="Proteomes" id="UP000290870">
    <property type="component" value="Unassembled WGS sequence"/>
</dbReference>
<dbReference type="RefSeq" id="WP_128986655.1">
    <property type="nucleotide sequence ID" value="NZ_PDJZ01000006.1"/>
</dbReference>
<protein>
    <recommendedName>
        <fullName evidence="2">KAP NTPase domain-containing protein</fullName>
    </recommendedName>
</protein>
<dbReference type="AlphaFoldDB" id="A0A4Q0ZKU8"/>
<feature type="transmembrane region" description="Helical" evidence="1">
    <location>
        <begin position="476"/>
        <end position="496"/>
    </location>
</feature>
<evidence type="ECO:0000313" key="3">
    <source>
        <dbReference type="EMBL" id="RXJ84226.1"/>
    </source>
</evidence>
<accession>A0A4Q0ZKU8</accession>
<dbReference type="InterPro" id="IPR052754">
    <property type="entry name" value="NTPase_KAP_P-loop"/>
</dbReference>
<keyword evidence="1" id="KW-0812">Transmembrane</keyword>
<organism evidence="3 4">
    <name type="scientific">Arcobacter cloacae</name>
    <dbReference type="NCBI Taxonomy" id="1054034"/>
    <lineage>
        <taxon>Bacteria</taxon>
        <taxon>Pseudomonadati</taxon>
        <taxon>Campylobacterota</taxon>
        <taxon>Epsilonproteobacteria</taxon>
        <taxon>Campylobacterales</taxon>
        <taxon>Arcobacteraceae</taxon>
        <taxon>Arcobacter</taxon>
    </lineage>
</organism>
<dbReference type="PANTHER" id="PTHR22674:SF6">
    <property type="entry name" value="NTPASE KAP FAMILY P-LOOP DOMAIN-CONTAINING PROTEIN 1"/>
    <property type="match status" value="1"/>
</dbReference>
<dbReference type="InterPro" id="IPR011646">
    <property type="entry name" value="KAP_P-loop"/>
</dbReference>
<feature type="transmembrane region" description="Helical" evidence="1">
    <location>
        <begin position="502"/>
        <end position="521"/>
    </location>
</feature>
<reference evidence="3 4" key="1">
    <citation type="submission" date="2017-10" db="EMBL/GenBank/DDBJ databases">
        <title>Genomics of the genus Arcobacter.</title>
        <authorList>
            <person name="Perez-Cataluna A."/>
            <person name="Figueras M.J."/>
        </authorList>
    </citation>
    <scope>NUCLEOTIDE SEQUENCE [LARGE SCALE GENOMIC DNA]</scope>
    <source>
        <strain evidence="3 4">F26</strain>
    </source>
</reference>
<sequence>MKERFKSILLELKTSLLNPNVKKELKNDEDKEQHEKLLEFVDKYYKNIDLFEKEEEHVQKLLLKNAEELLSNTSATYFNNYYPQYLRNALFLLNNYYKSENINSKNINVKSISQKLNEFLLKLSNEKKNTNIKSENYSLEKEEFNLLIKELENKNLIEGQWFLSGEYLFKGLTFEGIRYLEKLNIQNTDNNTDTISKSEFEKRYMKLVSLLNFEDIESNLVLYTKKEKRPFKLYKNSNNSIFIKAGLETKNMSLPLDKCISIIYNNEQTPFKSYTDVLFPKISDNSIFDEIKDDNFIISDSSLIGDEIIIDDKLESTENNIGKNVTNKIFDKYTNPVLNIKSVSKVFSKYIIKYNAEYTSTIIGIFAKWGRGKTFFYEQLKEDIEKENTHIYFCKFQPWKYQQQESAWAYLYEKILNNYIENKKTPFSKKISNCELYIKEKFNRKCWIDKIVNGLIDFIAPDKLWKIFLLNKTRLGLGKLIIGLSSILCLFIWIILPIDWKFNAVSWIIGVLGLTGTIFVYKSYSFYMKSKGTVSDLINHYGKTNDYSNYLGFQNEIEKELKYLINTYITKDDERLILFIDDLDRCDEKMIINIMDNLRLVLEDNEINKKLTIITAIDERILLKSIKYKYFNKNNNSRFSKIKAKEYIEKFFLIALKLNHLNNKDKIEIVNEYTSIFNSKKELTTSKNTRKEINNNILNEEIVIKNESTVEEVESIPKIENEEPEKYEELEVIEELEVLSIDEIKFIKELILKYNIDTPRKINIMIQRYLLFKNFIFEELGYENTNYELYISLIFFILKEKNLKKLIKLYNDSENNIIEIEIDEQKFKEDKDRFIILVKYAEMVSPF</sequence>
<keyword evidence="1" id="KW-1133">Transmembrane helix</keyword>
<evidence type="ECO:0000313" key="4">
    <source>
        <dbReference type="Proteomes" id="UP000290870"/>
    </source>
</evidence>